<evidence type="ECO:0000259" key="5">
    <source>
        <dbReference type="Pfam" id="PF00370"/>
    </source>
</evidence>
<evidence type="ECO:0000256" key="1">
    <source>
        <dbReference type="ARBA" id="ARBA00009156"/>
    </source>
</evidence>
<evidence type="ECO:0000256" key="3">
    <source>
        <dbReference type="ARBA" id="ARBA00022777"/>
    </source>
</evidence>
<dbReference type="NCBIfam" id="TIGR01314">
    <property type="entry name" value="gntK_FGGY"/>
    <property type="match status" value="1"/>
</dbReference>
<protein>
    <submittedName>
        <fullName evidence="8">Xylulose kinase</fullName>
        <ecNumber evidence="8">2.7.1.12</ecNumber>
        <ecNumber evidence="8">2.7.1.17</ecNumber>
    </submittedName>
</protein>
<dbReference type="EC" id="2.7.1.12" evidence="8"/>
<dbReference type="Pfam" id="PF00370">
    <property type="entry name" value="FGGY_N"/>
    <property type="match status" value="1"/>
</dbReference>
<dbReference type="Pfam" id="PF02782">
    <property type="entry name" value="FGGY_C"/>
    <property type="match status" value="1"/>
</dbReference>
<proteinExistence type="inferred from homology"/>
<evidence type="ECO:0000256" key="2">
    <source>
        <dbReference type="ARBA" id="ARBA00022679"/>
    </source>
</evidence>
<dbReference type="InterPro" id="IPR000577">
    <property type="entry name" value="Carb_kinase_FGGY"/>
</dbReference>
<dbReference type="EC" id="2.7.1.17" evidence="8"/>
<dbReference type="CDD" id="cd07770">
    <property type="entry name" value="ASKHA_NBD_FGGY_GntK"/>
    <property type="match status" value="1"/>
</dbReference>
<name>A0A2X0R072_9LACT</name>
<gene>
    <name evidence="8" type="primary">xylB_1</name>
    <name evidence="8" type="ORF">AMHIJAGA_00865</name>
</gene>
<comment type="similarity">
    <text evidence="1 4">Belongs to the FGGY kinase family.</text>
</comment>
<dbReference type="PANTHER" id="PTHR43095:SF2">
    <property type="entry name" value="GLUCONOKINASE"/>
    <property type="match status" value="1"/>
</dbReference>
<feature type="domain" description="Carbohydrate kinase FGGY N-terminal" evidence="5">
    <location>
        <begin position="3"/>
        <end position="246"/>
    </location>
</feature>
<keyword evidence="3 4" id="KW-0418">Kinase</keyword>
<dbReference type="PANTHER" id="PTHR43095">
    <property type="entry name" value="SUGAR KINASE"/>
    <property type="match status" value="1"/>
</dbReference>
<dbReference type="PROSITE" id="PS00445">
    <property type="entry name" value="FGGY_KINASES_2"/>
    <property type="match status" value="1"/>
</dbReference>
<dbReference type="GO" id="GO:0004856">
    <property type="term" value="F:D-xylulokinase activity"/>
    <property type="evidence" value="ECO:0007669"/>
    <property type="project" value="UniProtKB-EC"/>
</dbReference>
<evidence type="ECO:0000313" key="9">
    <source>
        <dbReference type="Proteomes" id="UP000279235"/>
    </source>
</evidence>
<reference evidence="7" key="1">
    <citation type="submission" date="2018-01" db="EMBL/GenBank/DDBJ databases">
        <authorList>
            <person name="Gaut B.S."/>
            <person name="Morton B.R."/>
            <person name="Clegg M.T."/>
            <person name="Duvall M.R."/>
        </authorList>
    </citation>
    <scope>NUCLEOTIDE SEQUENCE</scope>
    <source>
        <strain evidence="7">Lactococcus lactis</strain>
    </source>
</reference>
<evidence type="ECO:0000313" key="8">
    <source>
        <dbReference type="EMBL" id="SPS10932.1"/>
    </source>
</evidence>
<keyword evidence="2 4" id="KW-0808">Transferase</keyword>
<reference evidence="9" key="2">
    <citation type="submission" date="2018-05" db="EMBL/GenBank/DDBJ databases">
        <authorList>
            <person name="Duru I."/>
        </authorList>
    </citation>
    <scope>NUCLEOTIDE SEQUENCE [LARGE SCALE GENOMIC DNA]</scope>
</reference>
<reference evidence="8" key="3">
    <citation type="submission" date="2018-05" db="EMBL/GenBank/DDBJ databases">
        <authorList>
            <person name="Lanie J.A."/>
            <person name="Ng W.-L."/>
            <person name="Kazmierczak K.M."/>
            <person name="Andrzejewski T.M."/>
            <person name="Davidsen T.M."/>
            <person name="Wayne K.J."/>
            <person name="Tettelin H."/>
            <person name="Glass J.I."/>
            <person name="Rusch D."/>
            <person name="Podicherti R."/>
            <person name="Tsui H.-C.T."/>
            <person name="Winkler M.E."/>
        </authorList>
    </citation>
    <scope>NUCLEOTIDE SEQUENCE</scope>
    <source>
        <strain evidence="8">Lactococcus lactis</strain>
    </source>
</reference>
<dbReference type="InterPro" id="IPR018485">
    <property type="entry name" value="FGGY_C"/>
</dbReference>
<dbReference type="InterPro" id="IPR043129">
    <property type="entry name" value="ATPase_NBD"/>
</dbReference>
<feature type="domain" description="Carbohydrate kinase FGGY C-terminal" evidence="6">
    <location>
        <begin position="255"/>
        <end position="439"/>
    </location>
</feature>
<dbReference type="SUPFAM" id="SSF53067">
    <property type="entry name" value="Actin-like ATPase domain"/>
    <property type="match status" value="2"/>
</dbReference>
<dbReference type="GO" id="GO:0019521">
    <property type="term" value="P:D-gluconate metabolic process"/>
    <property type="evidence" value="ECO:0007669"/>
    <property type="project" value="InterPro"/>
</dbReference>
<sequence>MQYLIGVDLGTTATKAVLFEKNGKIVASSSQAYPLYRDASGMAEESLEEIFEAVLVTIREVSINLEDEDELLAVSFSTQMHSLIAFDENWQPLTRLITWADTRAVKYTEQIKASKNGFDIYRRTGTPLHPMAPLSKFIWLEAEHPDIYQKAAHYLELKGYIFQRLFGTNKMDLSTATGTGIFNIFELHWDKEALELTGIKESQLPKVVEPYEIEENLPHEYAKKMGIQSSTKFIWGAADGPLSNLGVNAIKPGVAAITIGTSGAIRVVTDKPKTDEKGRTFTYALDKEHWVVGGPVNSGGDVFRWARDQIFYGKISFDEVTELAANISPGADGLLFHPYLGGERAPIWDANARGSFFGLNYGHNRSHMARSVLEGVIFNIYMVALSLVEVVGDLNMIQATGGFTSSELWTQILADIFEQPINVPESREAGCLAAIIMAEKALGLIEDISEIETMVGTNETYQPNPKNFEIYREISPIFIRLSRSLLAEYENIANFQRKFEEENANCKMKLATLSQAKNI</sequence>
<evidence type="ECO:0000313" key="7">
    <source>
        <dbReference type="EMBL" id="SPB24422.1"/>
    </source>
</evidence>
<evidence type="ECO:0000259" key="6">
    <source>
        <dbReference type="Pfam" id="PF02782"/>
    </source>
</evidence>
<organism evidence="8 9">
    <name type="scientific">Lactococcus lactis</name>
    <dbReference type="NCBI Taxonomy" id="1358"/>
    <lineage>
        <taxon>Bacteria</taxon>
        <taxon>Bacillati</taxon>
        <taxon>Bacillota</taxon>
        <taxon>Bacilli</taxon>
        <taxon>Lactobacillales</taxon>
        <taxon>Streptococcaceae</taxon>
        <taxon>Lactococcus</taxon>
    </lineage>
</organism>
<dbReference type="InterPro" id="IPR018484">
    <property type="entry name" value="FGGY_N"/>
</dbReference>
<dbReference type="InterPro" id="IPR018483">
    <property type="entry name" value="Carb_kinase_FGGY_CS"/>
</dbReference>
<dbReference type="PIRSF" id="PIRSF000538">
    <property type="entry name" value="GlpK"/>
    <property type="match status" value="1"/>
</dbReference>
<dbReference type="InterPro" id="IPR006002">
    <property type="entry name" value="Gluconate_kinase"/>
</dbReference>
<dbReference type="InterPro" id="IPR050406">
    <property type="entry name" value="FGGY_Carb_Kinase"/>
</dbReference>
<dbReference type="GO" id="GO:0046316">
    <property type="term" value="F:gluconokinase activity"/>
    <property type="evidence" value="ECO:0007669"/>
    <property type="project" value="UniProtKB-EC"/>
</dbReference>
<dbReference type="AlphaFoldDB" id="A0A2X0R072"/>
<dbReference type="EMBL" id="OGTW01000022">
    <property type="protein sequence ID" value="SPB24422.1"/>
    <property type="molecule type" value="Genomic_DNA"/>
</dbReference>
<dbReference type="Gene3D" id="3.30.420.40">
    <property type="match status" value="2"/>
</dbReference>
<dbReference type="RefSeq" id="WP_127093703.1">
    <property type="nucleotide sequence ID" value="NZ_OGTW02000022.1"/>
</dbReference>
<accession>A0A2X0R072</accession>
<dbReference type="EMBL" id="OGTW02000022">
    <property type="protein sequence ID" value="SPS10932.1"/>
    <property type="molecule type" value="Genomic_DNA"/>
</dbReference>
<evidence type="ECO:0000256" key="4">
    <source>
        <dbReference type="RuleBase" id="RU003733"/>
    </source>
</evidence>
<dbReference type="Proteomes" id="UP000279235">
    <property type="component" value="Unassembled WGS sequence"/>
</dbReference>